<evidence type="ECO:0000313" key="1">
    <source>
        <dbReference type="EMBL" id="KAK6947731.1"/>
    </source>
</evidence>
<reference evidence="1 2" key="1">
    <citation type="submission" date="2023-12" db="EMBL/GenBank/DDBJ databases">
        <title>A high-quality genome assembly for Dillenia turbinata (Dilleniales).</title>
        <authorList>
            <person name="Chanderbali A."/>
        </authorList>
    </citation>
    <scope>NUCLEOTIDE SEQUENCE [LARGE SCALE GENOMIC DNA]</scope>
    <source>
        <strain evidence="1">LSX21</strain>
        <tissue evidence="1">Leaf</tissue>
    </source>
</reference>
<evidence type="ECO:0000313" key="2">
    <source>
        <dbReference type="Proteomes" id="UP001370490"/>
    </source>
</evidence>
<feature type="non-terminal residue" evidence="1">
    <location>
        <position position="1"/>
    </location>
</feature>
<dbReference type="AlphaFoldDB" id="A0AAN8ZRT5"/>
<gene>
    <name evidence="1" type="ORF">RJ641_001204</name>
</gene>
<sequence>SVVFDNVACFWISGLNYAVLAVSRFIPARALDSLMPIPVRLRRGTRKLRMKKEANKAELMAKTQKIQMKGMPKGAGPRGPKL</sequence>
<dbReference type="EMBL" id="JBAMMX010000001">
    <property type="protein sequence ID" value="KAK6947731.1"/>
    <property type="molecule type" value="Genomic_DNA"/>
</dbReference>
<name>A0AAN8ZRT5_9MAGN</name>
<comment type="caution">
    <text evidence="1">The sequence shown here is derived from an EMBL/GenBank/DDBJ whole genome shotgun (WGS) entry which is preliminary data.</text>
</comment>
<organism evidence="1 2">
    <name type="scientific">Dillenia turbinata</name>
    <dbReference type="NCBI Taxonomy" id="194707"/>
    <lineage>
        <taxon>Eukaryota</taxon>
        <taxon>Viridiplantae</taxon>
        <taxon>Streptophyta</taxon>
        <taxon>Embryophyta</taxon>
        <taxon>Tracheophyta</taxon>
        <taxon>Spermatophyta</taxon>
        <taxon>Magnoliopsida</taxon>
        <taxon>eudicotyledons</taxon>
        <taxon>Gunneridae</taxon>
        <taxon>Pentapetalae</taxon>
        <taxon>Dilleniales</taxon>
        <taxon>Dilleniaceae</taxon>
        <taxon>Dillenia</taxon>
    </lineage>
</organism>
<keyword evidence="2" id="KW-1185">Reference proteome</keyword>
<dbReference type="Proteomes" id="UP001370490">
    <property type="component" value="Unassembled WGS sequence"/>
</dbReference>
<protein>
    <submittedName>
        <fullName evidence="1">Uncharacterized protein</fullName>
    </submittedName>
</protein>
<proteinExistence type="predicted"/>
<accession>A0AAN8ZRT5</accession>